<feature type="compositionally biased region" description="Basic residues" evidence="1">
    <location>
        <begin position="35"/>
        <end position="85"/>
    </location>
</feature>
<protein>
    <recommendedName>
        <fullName evidence="5">HAD superfamily, subfamily IIIB (Acid phosphatase)</fullName>
    </recommendedName>
</protein>
<dbReference type="InterPro" id="IPR036412">
    <property type="entry name" value="HAD-like_sf"/>
</dbReference>
<keyword evidence="4" id="KW-1185">Reference proteome</keyword>
<dbReference type="Proteomes" id="UP000198832">
    <property type="component" value="Unassembled WGS sequence"/>
</dbReference>
<evidence type="ECO:0000256" key="2">
    <source>
        <dbReference type="SAM" id="SignalP"/>
    </source>
</evidence>
<sequence length="243" mass="26604">MTPSSSARHRLVVVVIGVLTMMSVAGTASAQTHAARGHARHTAHHKHHRHHGHAHHAPHARRGHHEHARRHAHADHAAHARHAARHGGLPPMHTWHRDVARAFAGLPGYLQSRAASGERLAIVLGIDNVALATRYDWPRAVPPTLRLVRRARALGYAVFFVTGRSERNARSLAGPLRRAGFAFEGICGRAHGLRIAGGKLRCRQSLTARGYTITANISTHHQAYVGGYYERAVRLPSYGGRLS</sequence>
<dbReference type="InterPro" id="IPR023214">
    <property type="entry name" value="HAD_sf"/>
</dbReference>
<evidence type="ECO:0000256" key="1">
    <source>
        <dbReference type="SAM" id="MobiDB-lite"/>
    </source>
</evidence>
<dbReference type="AlphaFoldDB" id="A0A1I1JVQ8"/>
<dbReference type="STRING" id="574651.SAMN04487968_107179"/>
<feature type="signal peptide" evidence="2">
    <location>
        <begin position="1"/>
        <end position="30"/>
    </location>
</feature>
<evidence type="ECO:0008006" key="5">
    <source>
        <dbReference type="Google" id="ProtNLM"/>
    </source>
</evidence>
<organism evidence="3 4">
    <name type="scientific">Nocardioides terrae</name>
    <dbReference type="NCBI Taxonomy" id="574651"/>
    <lineage>
        <taxon>Bacteria</taxon>
        <taxon>Bacillati</taxon>
        <taxon>Actinomycetota</taxon>
        <taxon>Actinomycetes</taxon>
        <taxon>Propionibacteriales</taxon>
        <taxon>Nocardioidaceae</taxon>
        <taxon>Nocardioides</taxon>
    </lineage>
</organism>
<dbReference type="OrthoDB" id="3629246at2"/>
<dbReference type="SUPFAM" id="SSF56784">
    <property type="entry name" value="HAD-like"/>
    <property type="match status" value="1"/>
</dbReference>
<feature type="chain" id="PRO_5011566203" description="HAD superfamily, subfamily IIIB (Acid phosphatase)" evidence="2">
    <location>
        <begin position="31"/>
        <end position="243"/>
    </location>
</feature>
<dbReference type="RefSeq" id="WP_091123732.1">
    <property type="nucleotide sequence ID" value="NZ_FOLB01000007.1"/>
</dbReference>
<accession>A0A1I1JVQ8</accession>
<keyword evidence="2" id="KW-0732">Signal</keyword>
<evidence type="ECO:0000313" key="3">
    <source>
        <dbReference type="EMBL" id="SFC52769.1"/>
    </source>
</evidence>
<feature type="region of interest" description="Disordered" evidence="1">
    <location>
        <begin position="29"/>
        <end position="92"/>
    </location>
</feature>
<gene>
    <name evidence="3" type="ORF">SAMN04487968_107179</name>
</gene>
<proteinExistence type="predicted"/>
<evidence type="ECO:0000313" key="4">
    <source>
        <dbReference type="Proteomes" id="UP000198832"/>
    </source>
</evidence>
<reference evidence="3 4" key="1">
    <citation type="submission" date="2016-10" db="EMBL/GenBank/DDBJ databases">
        <authorList>
            <person name="de Groot N.N."/>
        </authorList>
    </citation>
    <scope>NUCLEOTIDE SEQUENCE [LARGE SCALE GENOMIC DNA]</scope>
    <source>
        <strain evidence="3 4">CGMCC 1.7056</strain>
    </source>
</reference>
<dbReference type="Gene3D" id="3.40.50.1000">
    <property type="entry name" value="HAD superfamily/HAD-like"/>
    <property type="match status" value="1"/>
</dbReference>
<dbReference type="EMBL" id="FOLB01000007">
    <property type="protein sequence ID" value="SFC52769.1"/>
    <property type="molecule type" value="Genomic_DNA"/>
</dbReference>
<name>A0A1I1JVQ8_9ACTN</name>